<reference evidence="1" key="1">
    <citation type="submission" date="2021-06" db="EMBL/GenBank/DDBJ databases">
        <authorList>
            <person name="Kallberg Y."/>
            <person name="Tangrot J."/>
            <person name="Rosling A."/>
        </authorList>
    </citation>
    <scope>NUCLEOTIDE SEQUENCE</scope>
    <source>
        <strain evidence="1">MA461A</strain>
    </source>
</reference>
<accession>A0ACA9RHB6</accession>
<organism evidence="1 2">
    <name type="scientific">Racocetra persica</name>
    <dbReference type="NCBI Taxonomy" id="160502"/>
    <lineage>
        <taxon>Eukaryota</taxon>
        <taxon>Fungi</taxon>
        <taxon>Fungi incertae sedis</taxon>
        <taxon>Mucoromycota</taxon>
        <taxon>Glomeromycotina</taxon>
        <taxon>Glomeromycetes</taxon>
        <taxon>Diversisporales</taxon>
        <taxon>Gigasporaceae</taxon>
        <taxon>Racocetra</taxon>
    </lineage>
</organism>
<dbReference type="Proteomes" id="UP000789920">
    <property type="component" value="Unassembled WGS sequence"/>
</dbReference>
<comment type="caution">
    <text evidence="1">The sequence shown here is derived from an EMBL/GenBank/DDBJ whole genome shotgun (WGS) entry which is preliminary data.</text>
</comment>
<evidence type="ECO:0000313" key="1">
    <source>
        <dbReference type="EMBL" id="CAG8792892.1"/>
    </source>
</evidence>
<feature type="non-terminal residue" evidence="1">
    <location>
        <position position="121"/>
    </location>
</feature>
<evidence type="ECO:0000313" key="2">
    <source>
        <dbReference type="Proteomes" id="UP000789920"/>
    </source>
</evidence>
<feature type="non-terminal residue" evidence="1">
    <location>
        <position position="1"/>
    </location>
</feature>
<dbReference type="EMBL" id="CAJVQC010053432">
    <property type="protein sequence ID" value="CAG8792892.1"/>
    <property type="molecule type" value="Genomic_DNA"/>
</dbReference>
<gene>
    <name evidence="1" type="ORF">RPERSI_LOCUS19479</name>
</gene>
<name>A0ACA9RHB6_9GLOM</name>
<protein>
    <submittedName>
        <fullName evidence="1">24378_t:CDS:1</fullName>
    </submittedName>
</protein>
<sequence>EEARRLYKFVLTPTELVTHDQWVEQNHDRERVVKGITDVLLQEIKTDILRRVDKGSENTLVGSIARLIDVTMYRLPIGCEIEKSIIEYDSPAPAQLRHTSNITAQRFGTRDFKNSISGTYN</sequence>
<proteinExistence type="predicted"/>
<keyword evidence="2" id="KW-1185">Reference proteome</keyword>